<organism evidence="2 3">
    <name type="scientific">Selenihalanaerobacter shriftii</name>
    <dbReference type="NCBI Taxonomy" id="142842"/>
    <lineage>
        <taxon>Bacteria</taxon>
        <taxon>Bacillati</taxon>
        <taxon>Bacillota</taxon>
        <taxon>Clostridia</taxon>
        <taxon>Halanaerobiales</taxon>
        <taxon>Halobacteroidaceae</taxon>
        <taxon>Selenihalanaerobacter</taxon>
    </lineage>
</organism>
<dbReference type="SMART" id="SM00481">
    <property type="entry name" value="POLIIIAc"/>
    <property type="match status" value="1"/>
</dbReference>
<dbReference type="InterPro" id="IPR003141">
    <property type="entry name" value="Pol/His_phosphatase_N"/>
</dbReference>
<dbReference type="PANTHER" id="PTHR42924">
    <property type="entry name" value="EXONUCLEASE"/>
    <property type="match status" value="1"/>
</dbReference>
<dbReference type="AlphaFoldDB" id="A0A1T4JLV5"/>
<reference evidence="3" key="1">
    <citation type="submission" date="2017-02" db="EMBL/GenBank/DDBJ databases">
        <authorList>
            <person name="Varghese N."/>
            <person name="Submissions S."/>
        </authorList>
    </citation>
    <scope>NUCLEOTIDE SEQUENCE [LARGE SCALE GENOMIC DNA]</scope>
    <source>
        <strain evidence="3">ATCC BAA-73</strain>
    </source>
</reference>
<evidence type="ECO:0000313" key="2">
    <source>
        <dbReference type="EMBL" id="SJZ31149.1"/>
    </source>
</evidence>
<dbReference type="RefSeq" id="WP_078808702.1">
    <property type="nucleotide sequence ID" value="NZ_FUWM01000003.1"/>
</dbReference>
<evidence type="ECO:0000259" key="1">
    <source>
        <dbReference type="SMART" id="SM00481"/>
    </source>
</evidence>
<dbReference type="InterPro" id="IPR016195">
    <property type="entry name" value="Pol/histidinol_Pase-like"/>
</dbReference>
<sequence>MTVDLHLHTTASDGSFTPEEVVNKASELGLQVIAITDHDTINGIEEAKLAALDKDLEIISGIELNTDLPDAEVHILGYYIDYKDIKFKNVLKELRNARYNRIKIMIKRLRNVGILINFNRVCEIAGKGALGRVHLAKAMIESGYVQKVSQAFEEYIGKGCPAYKKRYKLTPIEAIKLIKSVGGIPVLAHPALAKKDSLIPKLVEFGLEGIEVYHSEHDKYNEQYYSALAEEYELIKTGGSDCHGLNKVRTLIGTVEVPKKAIKELQRKHGLALV</sequence>
<dbReference type="Gene3D" id="1.10.150.650">
    <property type="match status" value="1"/>
</dbReference>
<dbReference type="OrthoDB" id="9804333at2"/>
<dbReference type="GO" id="GO:0004534">
    <property type="term" value="F:5'-3' RNA exonuclease activity"/>
    <property type="evidence" value="ECO:0007669"/>
    <property type="project" value="TreeGrafter"/>
</dbReference>
<feature type="domain" description="Polymerase/histidinol phosphatase N-terminal" evidence="1">
    <location>
        <begin position="3"/>
        <end position="68"/>
    </location>
</feature>
<accession>A0A1T4JLV5</accession>
<dbReference type="Pfam" id="PF02811">
    <property type="entry name" value="PHP"/>
    <property type="match status" value="1"/>
</dbReference>
<gene>
    <name evidence="2" type="ORF">SAMN02745118_00171</name>
</gene>
<dbReference type="Proteomes" id="UP000190625">
    <property type="component" value="Unassembled WGS sequence"/>
</dbReference>
<keyword evidence="3" id="KW-1185">Reference proteome</keyword>
<dbReference type="GO" id="GO:0035312">
    <property type="term" value="F:5'-3' DNA exonuclease activity"/>
    <property type="evidence" value="ECO:0007669"/>
    <property type="project" value="TreeGrafter"/>
</dbReference>
<name>A0A1T4JLV5_9FIRM</name>
<dbReference type="SUPFAM" id="SSF89550">
    <property type="entry name" value="PHP domain-like"/>
    <property type="match status" value="1"/>
</dbReference>
<dbReference type="InterPro" id="IPR052018">
    <property type="entry name" value="PHP_domain"/>
</dbReference>
<dbReference type="STRING" id="142842.SAMN02745118_00171"/>
<dbReference type="CDD" id="cd07438">
    <property type="entry name" value="PHP_HisPPase_AMP"/>
    <property type="match status" value="1"/>
</dbReference>
<dbReference type="InterPro" id="IPR004013">
    <property type="entry name" value="PHP_dom"/>
</dbReference>
<dbReference type="Gene3D" id="3.20.20.140">
    <property type="entry name" value="Metal-dependent hydrolases"/>
    <property type="match status" value="1"/>
</dbReference>
<protein>
    <recommendedName>
        <fullName evidence="1">Polymerase/histidinol phosphatase N-terminal domain-containing protein</fullName>
    </recommendedName>
</protein>
<dbReference type="PANTHER" id="PTHR42924:SF3">
    <property type="entry name" value="POLYMERASE_HISTIDINOL PHOSPHATASE N-TERMINAL DOMAIN-CONTAINING PROTEIN"/>
    <property type="match status" value="1"/>
</dbReference>
<dbReference type="EMBL" id="FUWM01000003">
    <property type="protein sequence ID" value="SJZ31149.1"/>
    <property type="molecule type" value="Genomic_DNA"/>
</dbReference>
<proteinExistence type="predicted"/>
<evidence type="ECO:0000313" key="3">
    <source>
        <dbReference type="Proteomes" id="UP000190625"/>
    </source>
</evidence>